<feature type="active site" evidence="3">
    <location>
        <position position="229"/>
    </location>
</feature>
<dbReference type="Proteomes" id="UP000644693">
    <property type="component" value="Unassembled WGS sequence"/>
</dbReference>
<keyword evidence="7" id="KW-1185">Reference proteome</keyword>
<organism evidence="6 7">
    <name type="scientific">Parahalioglobus pacificus</name>
    <dbReference type="NCBI Taxonomy" id="930806"/>
    <lineage>
        <taxon>Bacteria</taxon>
        <taxon>Pseudomonadati</taxon>
        <taxon>Pseudomonadota</taxon>
        <taxon>Gammaproteobacteria</taxon>
        <taxon>Cellvibrionales</taxon>
        <taxon>Halieaceae</taxon>
        <taxon>Parahalioglobus</taxon>
    </lineage>
</organism>
<dbReference type="PIRSF" id="PIRSF036480">
    <property type="entry name" value="FormyFH4_hydr"/>
    <property type="match status" value="1"/>
</dbReference>
<evidence type="ECO:0000313" key="6">
    <source>
        <dbReference type="EMBL" id="GHD31653.1"/>
    </source>
</evidence>
<dbReference type="InterPro" id="IPR002376">
    <property type="entry name" value="Formyl_transf_N"/>
</dbReference>
<gene>
    <name evidence="3 6" type="primary">purU</name>
    <name evidence="6" type="ORF">GCM10007053_14940</name>
</gene>
<dbReference type="EC" id="3.5.1.10" evidence="3 4"/>
<keyword evidence="2 3" id="KW-0378">Hydrolase</keyword>
<dbReference type="CDD" id="cd04875">
    <property type="entry name" value="ACT_F4HF-DF"/>
    <property type="match status" value="1"/>
</dbReference>
<dbReference type="Gene3D" id="3.30.70.260">
    <property type="match status" value="1"/>
</dbReference>
<dbReference type="InterPro" id="IPR036477">
    <property type="entry name" value="Formyl_transf_N_sf"/>
</dbReference>
<dbReference type="InterPro" id="IPR045865">
    <property type="entry name" value="ACT-like_dom_sf"/>
</dbReference>
<dbReference type="InterPro" id="IPR004810">
    <property type="entry name" value="PurU"/>
</dbReference>
<dbReference type="PROSITE" id="PS51671">
    <property type="entry name" value="ACT"/>
    <property type="match status" value="1"/>
</dbReference>
<dbReference type="HAMAP" id="MF_01927">
    <property type="entry name" value="PurU"/>
    <property type="match status" value="1"/>
</dbReference>
<dbReference type="GO" id="GO:0006189">
    <property type="term" value="P:'de novo' IMP biosynthetic process"/>
    <property type="evidence" value="ECO:0007669"/>
    <property type="project" value="UniProtKB-UniRule"/>
</dbReference>
<dbReference type="GO" id="GO:0006730">
    <property type="term" value="P:one-carbon metabolic process"/>
    <property type="evidence" value="ECO:0007669"/>
    <property type="project" value="UniProtKB-KW"/>
</dbReference>
<sequence>MTTNTVLTLSCPDKPGIVASVSGFFAQKGFNIEESTQHEDRQTGRFFLRTAFTCADCDDQTLASLREEFSAIAAEFDMEWQLRDQDQRMKIVLAVSKWGHCFNGLMHKWRAGTLPVDIVAVVSNHDDMRNSCEWYGVPYYHLPVSNENRPEQEAQILQIMKDTDAELLVLARYMQILSDNLCRQLSGRAINIHHSFLPGFKGAKPYHQAYERGVKLIGATAHYVTADLDEGPIIEQAVERVSHANSPDELVEIGRDVETVVLNRAVNWHAQHRVLMNGNRTVVFRR</sequence>
<dbReference type="RefSeq" id="WP_189476776.1">
    <property type="nucleotide sequence ID" value="NZ_BMYM01000001.1"/>
</dbReference>
<comment type="catalytic activity">
    <reaction evidence="3">
        <text>(6R)-10-formyltetrahydrofolate + H2O = (6S)-5,6,7,8-tetrahydrofolate + formate + H(+)</text>
        <dbReference type="Rhea" id="RHEA:19833"/>
        <dbReference type="ChEBI" id="CHEBI:15377"/>
        <dbReference type="ChEBI" id="CHEBI:15378"/>
        <dbReference type="ChEBI" id="CHEBI:15740"/>
        <dbReference type="ChEBI" id="CHEBI:57453"/>
        <dbReference type="ChEBI" id="CHEBI:195366"/>
        <dbReference type="EC" id="3.5.1.10"/>
    </reaction>
</comment>
<evidence type="ECO:0000259" key="5">
    <source>
        <dbReference type="PROSITE" id="PS51671"/>
    </source>
</evidence>
<reference evidence="6" key="1">
    <citation type="journal article" date="2014" name="Int. J. Syst. Evol. Microbiol.">
        <title>Complete genome sequence of Corynebacterium casei LMG S-19264T (=DSM 44701T), isolated from a smear-ripened cheese.</title>
        <authorList>
            <consortium name="US DOE Joint Genome Institute (JGI-PGF)"/>
            <person name="Walter F."/>
            <person name="Albersmeier A."/>
            <person name="Kalinowski J."/>
            <person name="Ruckert C."/>
        </authorList>
    </citation>
    <scope>NUCLEOTIDE SEQUENCE</scope>
    <source>
        <strain evidence="6">KCTC 23430</strain>
    </source>
</reference>
<dbReference type="Gene3D" id="3.40.50.170">
    <property type="entry name" value="Formyl transferase, N-terminal domain"/>
    <property type="match status" value="1"/>
</dbReference>
<dbReference type="PANTHER" id="PTHR42706">
    <property type="entry name" value="FORMYLTETRAHYDROFOLATE DEFORMYLASE"/>
    <property type="match status" value="1"/>
</dbReference>
<dbReference type="PRINTS" id="PR01575">
    <property type="entry name" value="FFH4HYDRLASE"/>
</dbReference>
<dbReference type="SUPFAM" id="SSF55021">
    <property type="entry name" value="ACT-like"/>
    <property type="match status" value="1"/>
</dbReference>
<comment type="pathway">
    <text evidence="3">Purine metabolism; IMP biosynthesis via de novo pathway; formate from 10-formyl-5,6,7,8-tetrahydrofolate: step 1/1.</text>
</comment>
<keyword evidence="1 3" id="KW-0554">One-carbon metabolism</keyword>
<comment type="caution">
    <text evidence="6">The sequence shown here is derived from an EMBL/GenBank/DDBJ whole genome shotgun (WGS) entry which is preliminary data.</text>
</comment>
<dbReference type="EMBL" id="BMYM01000001">
    <property type="protein sequence ID" value="GHD31653.1"/>
    <property type="molecule type" value="Genomic_DNA"/>
</dbReference>
<evidence type="ECO:0000256" key="2">
    <source>
        <dbReference type="ARBA" id="ARBA00022801"/>
    </source>
</evidence>
<dbReference type="NCBIfam" id="NF004684">
    <property type="entry name" value="PRK06027.1"/>
    <property type="match status" value="1"/>
</dbReference>
<dbReference type="CDD" id="cd08648">
    <property type="entry name" value="FMT_core_Formyl-FH4-Hydrolase_C"/>
    <property type="match status" value="1"/>
</dbReference>
<accession>A0A919CJX0</accession>
<dbReference type="InterPro" id="IPR044074">
    <property type="entry name" value="PurU_ACT"/>
</dbReference>
<dbReference type="InterPro" id="IPR041729">
    <property type="entry name" value="Formyl-FH4-Hydrolase_C"/>
</dbReference>
<comment type="function">
    <text evidence="3">Catalyzes the hydrolysis of 10-formyltetrahydrofolate (formyl-FH4) to formate and tetrahydrofolate (FH4).</text>
</comment>
<evidence type="ECO:0000313" key="7">
    <source>
        <dbReference type="Proteomes" id="UP000644693"/>
    </source>
</evidence>
<comment type="similarity">
    <text evidence="3">Belongs to the PurU family.</text>
</comment>
<dbReference type="GO" id="GO:0008864">
    <property type="term" value="F:formyltetrahydrofolate deformylase activity"/>
    <property type="evidence" value="ECO:0007669"/>
    <property type="project" value="UniProtKB-UniRule"/>
</dbReference>
<evidence type="ECO:0000256" key="4">
    <source>
        <dbReference type="NCBIfam" id="TIGR00655"/>
    </source>
</evidence>
<dbReference type="SUPFAM" id="SSF53328">
    <property type="entry name" value="Formyltransferase"/>
    <property type="match status" value="1"/>
</dbReference>
<feature type="domain" description="ACT" evidence="5">
    <location>
        <begin position="6"/>
        <end position="87"/>
    </location>
</feature>
<dbReference type="InterPro" id="IPR002912">
    <property type="entry name" value="ACT_dom"/>
</dbReference>
<dbReference type="Pfam" id="PF00551">
    <property type="entry name" value="Formyl_trans_N"/>
    <property type="match status" value="1"/>
</dbReference>
<evidence type="ECO:0000256" key="3">
    <source>
        <dbReference type="HAMAP-Rule" id="MF_01927"/>
    </source>
</evidence>
<reference evidence="6" key="2">
    <citation type="submission" date="2020-09" db="EMBL/GenBank/DDBJ databases">
        <authorList>
            <person name="Sun Q."/>
            <person name="Kim S."/>
        </authorList>
    </citation>
    <scope>NUCLEOTIDE SEQUENCE</scope>
    <source>
        <strain evidence="6">KCTC 23430</strain>
    </source>
</reference>
<keyword evidence="3" id="KW-0658">Purine biosynthesis</keyword>
<proteinExistence type="inferred from homology"/>
<dbReference type="Pfam" id="PF01842">
    <property type="entry name" value="ACT"/>
    <property type="match status" value="1"/>
</dbReference>
<dbReference type="NCBIfam" id="TIGR00655">
    <property type="entry name" value="PurU"/>
    <property type="match status" value="1"/>
</dbReference>
<dbReference type="AlphaFoldDB" id="A0A919CJX0"/>
<evidence type="ECO:0000256" key="1">
    <source>
        <dbReference type="ARBA" id="ARBA00022563"/>
    </source>
</evidence>
<name>A0A919CJX0_9GAMM</name>
<dbReference type="PANTHER" id="PTHR42706:SF1">
    <property type="entry name" value="FORMYLTETRAHYDROFOLATE DEFORMYLASE 2, MITOCHONDRIAL"/>
    <property type="match status" value="1"/>
</dbReference>
<protein>
    <recommendedName>
        <fullName evidence="3 4">Formyltetrahydrofolate deformylase</fullName>
        <ecNumber evidence="3 4">3.5.1.10</ecNumber>
    </recommendedName>
    <alternativeName>
        <fullName evidence="3">Formyl-FH(4) hydrolase</fullName>
    </alternativeName>
</protein>